<organism evidence="2 3">
    <name type="scientific">Zizania palustris</name>
    <name type="common">Northern wild rice</name>
    <dbReference type="NCBI Taxonomy" id="103762"/>
    <lineage>
        <taxon>Eukaryota</taxon>
        <taxon>Viridiplantae</taxon>
        <taxon>Streptophyta</taxon>
        <taxon>Embryophyta</taxon>
        <taxon>Tracheophyta</taxon>
        <taxon>Spermatophyta</taxon>
        <taxon>Magnoliopsida</taxon>
        <taxon>Liliopsida</taxon>
        <taxon>Poales</taxon>
        <taxon>Poaceae</taxon>
        <taxon>BOP clade</taxon>
        <taxon>Oryzoideae</taxon>
        <taxon>Oryzeae</taxon>
        <taxon>Zizaniinae</taxon>
        <taxon>Zizania</taxon>
    </lineage>
</organism>
<reference evidence="2" key="2">
    <citation type="submission" date="2021-02" db="EMBL/GenBank/DDBJ databases">
        <authorList>
            <person name="Kimball J.A."/>
            <person name="Haas M.W."/>
            <person name="Macchietto M."/>
            <person name="Kono T."/>
            <person name="Duquette J."/>
            <person name="Shao M."/>
        </authorList>
    </citation>
    <scope>NUCLEOTIDE SEQUENCE</scope>
    <source>
        <tissue evidence="2">Fresh leaf tissue</tissue>
    </source>
</reference>
<evidence type="ECO:0000256" key="1">
    <source>
        <dbReference type="SAM" id="MobiDB-lite"/>
    </source>
</evidence>
<accession>A0A8J5SMM9</accession>
<feature type="region of interest" description="Disordered" evidence="1">
    <location>
        <begin position="39"/>
        <end position="112"/>
    </location>
</feature>
<gene>
    <name evidence="2" type="ORF">GUJ93_ZPchr0002g22992</name>
</gene>
<dbReference type="AlphaFoldDB" id="A0A8J5SMM9"/>
<dbReference type="Proteomes" id="UP000729402">
    <property type="component" value="Unassembled WGS sequence"/>
</dbReference>
<keyword evidence="3" id="KW-1185">Reference proteome</keyword>
<evidence type="ECO:0000313" key="2">
    <source>
        <dbReference type="EMBL" id="KAG8057939.1"/>
    </source>
</evidence>
<evidence type="ECO:0000313" key="3">
    <source>
        <dbReference type="Proteomes" id="UP000729402"/>
    </source>
</evidence>
<comment type="caution">
    <text evidence="2">The sequence shown here is derived from an EMBL/GenBank/DDBJ whole genome shotgun (WGS) entry which is preliminary data.</text>
</comment>
<dbReference type="PANTHER" id="PTHR37614:SF2">
    <property type="entry name" value="OS02G0121400 PROTEIN"/>
    <property type="match status" value="1"/>
</dbReference>
<dbReference type="EMBL" id="JAAALK010000287">
    <property type="protein sequence ID" value="KAG8057939.1"/>
    <property type="molecule type" value="Genomic_DNA"/>
</dbReference>
<proteinExistence type="predicted"/>
<sequence length="221" mass="24184">MACSAAAAAAAAATIEGEVFTEEELEVAATLEKLADLVRARSSRSRRRRSSEGAVIPSWGCRRRTSMPEDKPATPVLDRSQEPASPNTPLVLHDESGGDDANEPAAKKERTHAEVIRTASAYDDLKPDKERVEATASAIDLPAPAPARVLGLDLNEPPVESLSEDNEEAWWRLLDEQQRPAMPNKAAITAAARRRRREILRAKRPANGGSRKFPNLYLKFL</sequence>
<dbReference type="PANTHER" id="PTHR37614">
    <property type="entry name" value="OS02G0121400 PROTEIN"/>
    <property type="match status" value="1"/>
</dbReference>
<name>A0A8J5SMM9_ZIZPA</name>
<protein>
    <submittedName>
        <fullName evidence="2">Uncharacterized protein</fullName>
    </submittedName>
</protein>
<reference evidence="2" key="1">
    <citation type="journal article" date="2021" name="bioRxiv">
        <title>Whole Genome Assembly and Annotation of Northern Wild Rice, Zizania palustris L., Supports a Whole Genome Duplication in the Zizania Genus.</title>
        <authorList>
            <person name="Haas M."/>
            <person name="Kono T."/>
            <person name="Macchietto M."/>
            <person name="Millas R."/>
            <person name="McGilp L."/>
            <person name="Shao M."/>
            <person name="Duquette J."/>
            <person name="Hirsch C.N."/>
            <person name="Kimball J."/>
        </authorList>
    </citation>
    <scope>NUCLEOTIDE SEQUENCE</scope>
    <source>
        <tissue evidence="2">Fresh leaf tissue</tissue>
    </source>
</reference>